<feature type="domain" description="FAD-binding PCMH-type" evidence="7">
    <location>
        <begin position="71"/>
        <end position="240"/>
    </location>
</feature>
<dbReference type="PROSITE" id="PS51257">
    <property type="entry name" value="PROKAR_LIPOPROTEIN"/>
    <property type="match status" value="1"/>
</dbReference>
<dbReference type="GeneID" id="28869863"/>
<dbReference type="InterPro" id="IPR012951">
    <property type="entry name" value="BBE"/>
</dbReference>
<comment type="caution">
    <text evidence="8">The sequence shown here is derived from an EMBL/GenBank/DDBJ whole genome shotgun (WGS) entry which is preliminary data.</text>
</comment>
<dbReference type="SUPFAM" id="SSF56176">
    <property type="entry name" value="FAD-binding/transporter-associated domain-like"/>
    <property type="match status" value="1"/>
</dbReference>
<dbReference type="PANTHER" id="PTHR42973">
    <property type="entry name" value="BINDING OXIDOREDUCTASE, PUTATIVE (AFU_ORTHOLOGUE AFUA_1G17690)-RELATED"/>
    <property type="match status" value="1"/>
</dbReference>
<name>A0A1B7Y3T0_COLHI</name>
<evidence type="ECO:0000256" key="3">
    <source>
        <dbReference type="ARBA" id="ARBA00022630"/>
    </source>
</evidence>
<organism evidence="8 9">
    <name type="scientific">Colletotrichum higginsianum (strain IMI 349063)</name>
    <name type="common">Crucifer anthracnose fungus</name>
    <dbReference type="NCBI Taxonomy" id="759273"/>
    <lineage>
        <taxon>Eukaryota</taxon>
        <taxon>Fungi</taxon>
        <taxon>Dikarya</taxon>
        <taxon>Ascomycota</taxon>
        <taxon>Pezizomycotina</taxon>
        <taxon>Sordariomycetes</taxon>
        <taxon>Hypocreomycetidae</taxon>
        <taxon>Glomerellales</taxon>
        <taxon>Glomerellaceae</taxon>
        <taxon>Colletotrichum</taxon>
        <taxon>Colletotrichum destructivum species complex</taxon>
    </lineage>
</organism>
<dbReference type="Gene3D" id="3.30.465.10">
    <property type="match status" value="1"/>
</dbReference>
<keyword evidence="9" id="KW-1185">Reference proteome</keyword>
<gene>
    <name evidence="8" type="ORF">CH63R_10782</name>
</gene>
<dbReference type="Proteomes" id="UP000092177">
    <property type="component" value="Unassembled WGS sequence"/>
</dbReference>
<keyword evidence="3" id="KW-0285">Flavoprotein</keyword>
<dbReference type="Gene3D" id="3.40.462.20">
    <property type="match status" value="1"/>
</dbReference>
<proteinExistence type="inferred from homology"/>
<evidence type="ECO:0000256" key="5">
    <source>
        <dbReference type="ARBA" id="ARBA00023002"/>
    </source>
</evidence>
<dbReference type="InterPro" id="IPR016166">
    <property type="entry name" value="FAD-bd_PCMH"/>
</dbReference>
<accession>A0A1B7Y3T0</accession>
<sequence length="506" mass="55201">MYRLKMKVFTALAAWTVTSACLNVPVARQLLGGICARDTADLGERLSPTAKIYQPGTAEFITASTRWSNLNAPKPNLVVVPGTENDVVETVKFANEKSLPFLAYNGMHGAITTLGKMESGVEIYINQLSGVEVASDGKTAKIGGGTRSKLVTDTLWEAGKQTVTGTCECVSALGPSLGGGHGWLQGHHGLVADQFLSMNIVLADGTLRTINETSDLWWAVKGAGHNFGIVTSVDVKIYDIEHRDWAVETLIFSGDKVEEVYQTVNDHLLKNGTQAVDVINWSYWLNNPDADPENKPIILFWILQEGVTTVDPVYTEPFRDIGPISSTPGAGTYLDLAAWTGIALDSPPCQKAGLNNPRFPIYVESYNVEAQRKAYDLFASSVKGASPFSNSLFMFEGYSAQGVKAVESDSTAFAYRGDNLLFAPLITYTPGGAELDQQAAILGNQLRDIIHEGSGRSEKHVYLNYAFGDESPKEWYGSEQWRQDRLKALKAKYDPNGRFSFYGPIA</sequence>
<dbReference type="Pfam" id="PF01565">
    <property type="entry name" value="FAD_binding_4"/>
    <property type="match status" value="1"/>
</dbReference>
<dbReference type="InterPro" id="IPR016169">
    <property type="entry name" value="FAD-bd_PCMH_sub2"/>
</dbReference>
<keyword evidence="4" id="KW-0274">FAD</keyword>
<comment type="similarity">
    <text evidence="2">Belongs to the oxygen-dependent FAD-linked oxidoreductase family.</text>
</comment>
<dbReference type="OrthoDB" id="9996127at2759"/>
<reference evidence="9" key="1">
    <citation type="journal article" date="2017" name="BMC Genomics">
        <title>Gapless genome assembly of Colletotrichum higginsianum reveals chromosome structure and association of transposable elements with secondary metabolite gene clusters.</title>
        <authorList>
            <person name="Dallery J.-F."/>
            <person name="Lapalu N."/>
            <person name="Zampounis A."/>
            <person name="Pigne S."/>
            <person name="Luyten I."/>
            <person name="Amselem J."/>
            <person name="Wittenberg A.H.J."/>
            <person name="Zhou S."/>
            <person name="de Queiroz M.V."/>
            <person name="Robin G.P."/>
            <person name="Auger A."/>
            <person name="Hainaut M."/>
            <person name="Henrissat B."/>
            <person name="Kim K.-T."/>
            <person name="Lee Y.-H."/>
            <person name="Lespinet O."/>
            <person name="Schwartz D.C."/>
            <person name="Thon M.R."/>
            <person name="O'Connell R.J."/>
        </authorList>
    </citation>
    <scope>NUCLEOTIDE SEQUENCE [LARGE SCALE GENOMIC DNA]</scope>
    <source>
        <strain evidence="9">IMI 349063</strain>
    </source>
</reference>
<evidence type="ECO:0000256" key="4">
    <source>
        <dbReference type="ARBA" id="ARBA00022827"/>
    </source>
</evidence>
<dbReference type="KEGG" id="chig:CH63R_10782"/>
<evidence type="ECO:0000313" key="9">
    <source>
        <dbReference type="Proteomes" id="UP000092177"/>
    </source>
</evidence>
<feature type="signal peptide" evidence="6">
    <location>
        <begin position="1"/>
        <end position="20"/>
    </location>
</feature>
<dbReference type="GO" id="GO:0071949">
    <property type="term" value="F:FAD binding"/>
    <property type="evidence" value="ECO:0007669"/>
    <property type="project" value="InterPro"/>
</dbReference>
<keyword evidence="5" id="KW-0560">Oxidoreductase</keyword>
<dbReference type="AlphaFoldDB" id="A0A1B7Y3T0"/>
<protein>
    <submittedName>
        <fullName evidence="8">FAD-dependent oxygenase</fullName>
    </submittedName>
</protein>
<evidence type="ECO:0000259" key="7">
    <source>
        <dbReference type="PROSITE" id="PS51387"/>
    </source>
</evidence>
<evidence type="ECO:0000256" key="6">
    <source>
        <dbReference type="SAM" id="SignalP"/>
    </source>
</evidence>
<dbReference type="Pfam" id="PF08031">
    <property type="entry name" value="BBE"/>
    <property type="match status" value="1"/>
</dbReference>
<keyword evidence="6" id="KW-0732">Signal</keyword>
<dbReference type="PROSITE" id="PS51387">
    <property type="entry name" value="FAD_PCMH"/>
    <property type="match status" value="1"/>
</dbReference>
<evidence type="ECO:0000256" key="1">
    <source>
        <dbReference type="ARBA" id="ARBA00001974"/>
    </source>
</evidence>
<dbReference type="Gene3D" id="3.30.43.10">
    <property type="entry name" value="Uridine Diphospho-n-acetylenolpyruvylglucosamine Reductase, domain 2"/>
    <property type="match status" value="1"/>
</dbReference>
<feature type="chain" id="PRO_5008601307" evidence="6">
    <location>
        <begin position="21"/>
        <end position="506"/>
    </location>
</feature>
<dbReference type="VEuPathDB" id="FungiDB:CH63R_10782"/>
<comment type="cofactor">
    <cofactor evidence="1">
        <name>FAD</name>
        <dbReference type="ChEBI" id="CHEBI:57692"/>
    </cofactor>
</comment>
<dbReference type="InterPro" id="IPR050416">
    <property type="entry name" value="FAD-linked_Oxidoreductase"/>
</dbReference>
<dbReference type="PANTHER" id="PTHR42973:SF9">
    <property type="entry name" value="FAD-BINDING PCMH-TYPE DOMAIN-CONTAINING PROTEIN-RELATED"/>
    <property type="match status" value="1"/>
</dbReference>
<dbReference type="EMBL" id="LTAN01000007">
    <property type="protein sequence ID" value="OBR06662.1"/>
    <property type="molecule type" value="Genomic_DNA"/>
</dbReference>
<dbReference type="InterPro" id="IPR016167">
    <property type="entry name" value="FAD-bd_PCMH_sub1"/>
</dbReference>
<dbReference type="RefSeq" id="XP_018155180.1">
    <property type="nucleotide sequence ID" value="XM_018305756.1"/>
</dbReference>
<dbReference type="GO" id="GO:0016491">
    <property type="term" value="F:oxidoreductase activity"/>
    <property type="evidence" value="ECO:0007669"/>
    <property type="project" value="UniProtKB-KW"/>
</dbReference>
<dbReference type="InterPro" id="IPR036318">
    <property type="entry name" value="FAD-bd_PCMH-like_sf"/>
</dbReference>
<evidence type="ECO:0000256" key="2">
    <source>
        <dbReference type="ARBA" id="ARBA00005466"/>
    </source>
</evidence>
<dbReference type="InterPro" id="IPR006094">
    <property type="entry name" value="Oxid_FAD_bind_N"/>
</dbReference>
<evidence type="ECO:0000313" key="8">
    <source>
        <dbReference type="EMBL" id="OBR06662.1"/>
    </source>
</evidence>